<evidence type="ECO:0000256" key="1">
    <source>
        <dbReference type="ARBA" id="ARBA00022679"/>
    </source>
</evidence>
<feature type="domain" description="N-acetyltransferase" evidence="3">
    <location>
        <begin position="7"/>
        <end position="169"/>
    </location>
</feature>
<organism evidence="4 5">
    <name type="scientific">Paenibacillus filicis</name>
    <dbReference type="NCBI Taxonomy" id="669464"/>
    <lineage>
        <taxon>Bacteria</taxon>
        <taxon>Bacillati</taxon>
        <taxon>Bacillota</taxon>
        <taxon>Bacilli</taxon>
        <taxon>Bacillales</taxon>
        <taxon>Paenibacillaceae</taxon>
        <taxon>Paenibacillus</taxon>
    </lineage>
</organism>
<protein>
    <submittedName>
        <fullName evidence="4">GNAT family N-acetyltransferase</fullName>
    </submittedName>
</protein>
<dbReference type="Pfam" id="PF00583">
    <property type="entry name" value="Acetyltransf_1"/>
    <property type="match status" value="1"/>
</dbReference>
<dbReference type="EMBL" id="JBBPCC010000024">
    <property type="protein sequence ID" value="MEK8131852.1"/>
    <property type="molecule type" value="Genomic_DNA"/>
</dbReference>
<dbReference type="CDD" id="cd04301">
    <property type="entry name" value="NAT_SF"/>
    <property type="match status" value="1"/>
</dbReference>
<dbReference type="InterPro" id="IPR016181">
    <property type="entry name" value="Acyl_CoA_acyltransferase"/>
</dbReference>
<accession>A0ABU9DSQ0</accession>
<evidence type="ECO:0000259" key="3">
    <source>
        <dbReference type="PROSITE" id="PS51186"/>
    </source>
</evidence>
<sequence length="184" mass="20532">MTHSGQLLIRDARDSDKEVIRSLMLNAYSQYEQVLPAERWVPYRESISSSVDGDGPIARIVAEIDGRVVGSVQMYISGEVAYGRPELNLHSPIIRLLAVSPDVRGRGIATELIRESVRRSVALGATTLHLHTSDMMESAVKLYERLGFERASDKDIMNGETLVKSYRLQWSDHAEISHLVGQQA</sequence>
<name>A0ABU9DSQ0_9BACL</name>
<evidence type="ECO:0000313" key="5">
    <source>
        <dbReference type="Proteomes" id="UP001469365"/>
    </source>
</evidence>
<comment type="caution">
    <text evidence="4">The sequence shown here is derived from an EMBL/GenBank/DDBJ whole genome shotgun (WGS) entry which is preliminary data.</text>
</comment>
<keyword evidence="5" id="KW-1185">Reference proteome</keyword>
<dbReference type="SUPFAM" id="SSF55729">
    <property type="entry name" value="Acyl-CoA N-acyltransferases (Nat)"/>
    <property type="match status" value="1"/>
</dbReference>
<reference evidence="4 5" key="1">
    <citation type="submission" date="2024-04" db="EMBL/GenBank/DDBJ databases">
        <title>draft genome sequnece of Paenibacillus filicis.</title>
        <authorList>
            <person name="Kim D.-U."/>
        </authorList>
    </citation>
    <scope>NUCLEOTIDE SEQUENCE [LARGE SCALE GENOMIC DNA]</scope>
    <source>
        <strain evidence="4 5">KACC14197</strain>
    </source>
</reference>
<proteinExistence type="predicted"/>
<dbReference type="InterPro" id="IPR050832">
    <property type="entry name" value="Bact_Acetyltransf"/>
</dbReference>
<keyword evidence="2" id="KW-0012">Acyltransferase</keyword>
<dbReference type="Proteomes" id="UP001469365">
    <property type="component" value="Unassembled WGS sequence"/>
</dbReference>
<dbReference type="InterPro" id="IPR000182">
    <property type="entry name" value="GNAT_dom"/>
</dbReference>
<dbReference type="Gene3D" id="3.40.630.30">
    <property type="match status" value="1"/>
</dbReference>
<evidence type="ECO:0000313" key="4">
    <source>
        <dbReference type="EMBL" id="MEK8131852.1"/>
    </source>
</evidence>
<dbReference type="PANTHER" id="PTHR43877">
    <property type="entry name" value="AMINOALKYLPHOSPHONATE N-ACETYLTRANSFERASE-RELATED-RELATED"/>
    <property type="match status" value="1"/>
</dbReference>
<keyword evidence="1" id="KW-0808">Transferase</keyword>
<dbReference type="PROSITE" id="PS51186">
    <property type="entry name" value="GNAT"/>
    <property type="match status" value="1"/>
</dbReference>
<evidence type="ECO:0000256" key="2">
    <source>
        <dbReference type="ARBA" id="ARBA00023315"/>
    </source>
</evidence>
<gene>
    <name evidence="4" type="ORF">WMW72_28485</name>
</gene>
<dbReference type="RefSeq" id="WP_341418982.1">
    <property type="nucleotide sequence ID" value="NZ_JBBPCC010000024.1"/>
</dbReference>